<dbReference type="Pfam" id="PF00128">
    <property type="entry name" value="Alpha-amylase"/>
    <property type="match status" value="1"/>
</dbReference>
<organism evidence="2">
    <name type="scientific">uncultured Leptospira sp</name>
    <dbReference type="NCBI Taxonomy" id="253437"/>
    <lineage>
        <taxon>Bacteria</taxon>
        <taxon>Pseudomonadati</taxon>
        <taxon>Spirochaetota</taxon>
        <taxon>Spirochaetia</taxon>
        <taxon>Leptospirales</taxon>
        <taxon>Leptospiraceae</taxon>
        <taxon>Leptospira</taxon>
        <taxon>environmental samples</taxon>
    </lineage>
</organism>
<protein>
    <submittedName>
        <fullName evidence="2">CAZy families GH13 protein</fullName>
    </submittedName>
</protein>
<dbReference type="SUPFAM" id="SSF51445">
    <property type="entry name" value="(Trans)glycosidases"/>
    <property type="match status" value="1"/>
</dbReference>
<dbReference type="GO" id="GO:0005975">
    <property type="term" value="P:carbohydrate metabolic process"/>
    <property type="evidence" value="ECO:0007669"/>
    <property type="project" value="InterPro"/>
</dbReference>
<proteinExistence type="predicted"/>
<evidence type="ECO:0000313" key="2">
    <source>
        <dbReference type="EMBL" id="AIA90588.1"/>
    </source>
</evidence>
<evidence type="ECO:0000259" key="1">
    <source>
        <dbReference type="Pfam" id="PF00128"/>
    </source>
</evidence>
<dbReference type="Gene3D" id="3.20.20.80">
    <property type="entry name" value="Glycosidases"/>
    <property type="match status" value="1"/>
</dbReference>
<feature type="domain" description="Glycosyl hydrolase family 13 catalytic" evidence="1">
    <location>
        <begin position="1"/>
        <end position="75"/>
    </location>
</feature>
<accession>A0A060C1N7</accession>
<dbReference type="AlphaFoldDB" id="A0A060C1N7"/>
<dbReference type="InterPro" id="IPR006047">
    <property type="entry name" value="GH13_cat_dom"/>
</dbReference>
<name>A0A060C1N7_9LEPT</name>
<sequence>MDAGVDGFRLDVFGWIMKDAALRSNPIRPHVASDGPHLFQRIYTQNTAENVQLAKGLRAVTAAYEPERMLVGESSVVPTPCVPLG</sequence>
<reference evidence="2" key="1">
    <citation type="journal article" date="2013" name="Environ. Microbiol.">
        <title>Seasonally variable intestinal metagenomes of the red palm weevil (Rhynchophorus ferrugineus).</title>
        <authorList>
            <person name="Jia S."/>
            <person name="Zhang X."/>
            <person name="Zhang G."/>
            <person name="Yin A."/>
            <person name="Zhang S."/>
            <person name="Li F."/>
            <person name="Wang L."/>
            <person name="Zhao D."/>
            <person name="Yun Q."/>
            <person name="Tala"/>
            <person name="Wang J."/>
            <person name="Sun G."/>
            <person name="Baabdullah M."/>
            <person name="Yu X."/>
            <person name="Hu S."/>
            <person name="Al-Mssallem I.S."/>
            <person name="Yu J."/>
        </authorList>
    </citation>
    <scope>NUCLEOTIDE SEQUENCE</scope>
</reference>
<dbReference type="InterPro" id="IPR017853">
    <property type="entry name" value="GH"/>
</dbReference>
<dbReference type="EMBL" id="KF123287">
    <property type="protein sequence ID" value="AIA90588.1"/>
    <property type="molecule type" value="Genomic_DNA"/>
</dbReference>